<reference evidence="1 2" key="1">
    <citation type="submission" date="2020-04" db="EMBL/GenBank/DDBJ databases">
        <authorList>
            <person name="Wallbank WR R."/>
            <person name="Pardo Diaz C."/>
            <person name="Kozak K."/>
            <person name="Martin S."/>
            <person name="Jiggins C."/>
            <person name="Moest M."/>
            <person name="Warren A I."/>
            <person name="Byers J.R.P. K."/>
            <person name="Montejo-Kovacevich G."/>
            <person name="Yen C E."/>
        </authorList>
    </citation>
    <scope>NUCLEOTIDE SEQUENCE [LARGE SCALE GENOMIC DNA]</scope>
</reference>
<accession>A0A8S1AL91</accession>
<dbReference type="AlphaFoldDB" id="A0A8S1AL91"/>
<evidence type="ECO:0000313" key="2">
    <source>
        <dbReference type="Proteomes" id="UP000494106"/>
    </source>
</evidence>
<name>A0A8S1AL91_ARCPL</name>
<sequence length="88" mass="9665">MAAFATDDRARAGEPAPGARVHLISIRSARSRCQFKVAGLYRVQPVVAPLDSLHSRDKEEFSTVNSLLPVGKTGLWDRDERARCESIG</sequence>
<dbReference type="OrthoDB" id="10306361at2759"/>
<proteinExistence type="predicted"/>
<evidence type="ECO:0000313" key="1">
    <source>
        <dbReference type="EMBL" id="CAB3247220.1"/>
    </source>
</evidence>
<keyword evidence="2" id="KW-1185">Reference proteome</keyword>
<dbReference type="EMBL" id="CADEBC010000530">
    <property type="protein sequence ID" value="CAB3247220.1"/>
    <property type="molecule type" value="Genomic_DNA"/>
</dbReference>
<protein>
    <submittedName>
        <fullName evidence="1">Uncharacterized protein</fullName>
    </submittedName>
</protein>
<comment type="caution">
    <text evidence="1">The sequence shown here is derived from an EMBL/GenBank/DDBJ whole genome shotgun (WGS) entry which is preliminary data.</text>
</comment>
<dbReference type="Proteomes" id="UP000494106">
    <property type="component" value="Unassembled WGS sequence"/>
</dbReference>
<gene>
    <name evidence="1" type="ORF">APLA_LOCUS11235</name>
</gene>
<organism evidence="1 2">
    <name type="scientific">Arctia plantaginis</name>
    <name type="common">Wood tiger moth</name>
    <name type="synonym">Phalaena plantaginis</name>
    <dbReference type="NCBI Taxonomy" id="874455"/>
    <lineage>
        <taxon>Eukaryota</taxon>
        <taxon>Metazoa</taxon>
        <taxon>Ecdysozoa</taxon>
        <taxon>Arthropoda</taxon>
        <taxon>Hexapoda</taxon>
        <taxon>Insecta</taxon>
        <taxon>Pterygota</taxon>
        <taxon>Neoptera</taxon>
        <taxon>Endopterygota</taxon>
        <taxon>Lepidoptera</taxon>
        <taxon>Glossata</taxon>
        <taxon>Ditrysia</taxon>
        <taxon>Noctuoidea</taxon>
        <taxon>Erebidae</taxon>
        <taxon>Arctiinae</taxon>
        <taxon>Arctia</taxon>
    </lineage>
</organism>